<dbReference type="InterPro" id="IPR013078">
    <property type="entry name" value="His_Pase_superF_clade-1"/>
</dbReference>
<dbReference type="Pfam" id="PF00300">
    <property type="entry name" value="His_Phos_1"/>
    <property type="match status" value="1"/>
</dbReference>
<dbReference type="Gene3D" id="3.40.50.1240">
    <property type="entry name" value="Phosphoglycerate mutase-like"/>
    <property type="match status" value="1"/>
</dbReference>
<dbReference type="CDD" id="cd07067">
    <property type="entry name" value="HP_PGM_like"/>
    <property type="match status" value="1"/>
</dbReference>
<accession>A0A1C3RC29</accession>
<sequence>MPKDLLILRHGDTQNSHKDGDFSRELTNTGKRNAQRIGLWLSQNDLQPEHIISSTAMRAKTTAHITCESAGLGTSIIEEDKSLYNAPPINVLESIKQAPIKGNCLMVVGHNPRLSVLVGQLSSQFIAMSPATLVHLRVEGDWADIGTNQIEFVQAIDANTLPPHTSI</sequence>
<organism evidence="2 3">
    <name type="scientific">Candidatus Terasakiella magnetica</name>
    <dbReference type="NCBI Taxonomy" id="1867952"/>
    <lineage>
        <taxon>Bacteria</taxon>
        <taxon>Pseudomonadati</taxon>
        <taxon>Pseudomonadota</taxon>
        <taxon>Alphaproteobacteria</taxon>
        <taxon>Rhodospirillales</taxon>
        <taxon>Terasakiellaceae</taxon>
        <taxon>Terasakiella</taxon>
    </lineage>
</organism>
<dbReference type="RefSeq" id="WP_069185522.1">
    <property type="nucleotide sequence ID" value="NZ_FLYE01000001.1"/>
</dbReference>
<gene>
    <name evidence="2" type="ORF">MTBPR1_10019</name>
</gene>
<proteinExistence type="predicted"/>
<evidence type="ECO:0008006" key="4">
    <source>
        <dbReference type="Google" id="ProtNLM"/>
    </source>
</evidence>
<dbReference type="STRING" id="1867952.MTBPR1_10019"/>
<keyword evidence="1" id="KW-0378">Hydrolase</keyword>
<evidence type="ECO:0000313" key="3">
    <source>
        <dbReference type="Proteomes" id="UP000231658"/>
    </source>
</evidence>
<evidence type="ECO:0000256" key="1">
    <source>
        <dbReference type="ARBA" id="ARBA00022801"/>
    </source>
</evidence>
<dbReference type="GO" id="GO:0016787">
    <property type="term" value="F:hydrolase activity"/>
    <property type="evidence" value="ECO:0007669"/>
    <property type="project" value="UniProtKB-KW"/>
</dbReference>
<dbReference type="EMBL" id="FLYE01000001">
    <property type="protein sequence ID" value="SCA54772.1"/>
    <property type="molecule type" value="Genomic_DNA"/>
</dbReference>
<dbReference type="InterPro" id="IPR029033">
    <property type="entry name" value="His_PPase_superfam"/>
</dbReference>
<dbReference type="PANTHER" id="PTHR20935">
    <property type="entry name" value="PHOSPHOGLYCERATE MUTASE-RELATED"/>
    <property type="match status" value="1"/>
</dbReference>
<keyword evidence="3" id="KW-1185">Reference proteome</keyword>
<dbReference type="SUPFAM" id="SSF53254">
    <property type="entry name" value="Phosphoglycerate mutase-like"/>
    <property type="match status" value="1"/>
</dbReference>
<dbReference type="OrthoDB" id="9810154at2"/>
<dbReference type="AlphaFoldDB" id="A0A1C3RC29"/>
<dbReference type="Proteomes" id="UP000231658">
    <property type="component" value="Unassembled WGS sequence"/>
</dbReference>
<dbReference type="PANTHER" id="PTHR20935:SF1">
    <property type="entry name" value="SLL1549 PROTEIN"/>
    <property type="match status" value="1"/>
</dbReference>
<protein>
    <recommendedName>
        <fullName evidence="4">Phosphohistidine phosphatase SixA</fullName>
    </recommendedName>
</protein>
<evidence type="ECO:0000313" key="2">
    <source>
        <dbReference type="EMBL" id="SCA54772.1"/>
    </source>
</evidence>
<dbReference type="InterPro" id="IPR051021">
    <property type="entry name" value="Mito_Ser/Thr_phosphatase"/>
</dbReference>
<name>A0A1C3RC29_9PROT</name>
<reference evidence="2 3" key="1">
    <citation type="submission" date="2016-07" db="EMBL/GenBank/DDBJ databases">
        <authorList>
            <person name="Lefevre C.T."/>
        </authorList>
    </citation>
    <scope>NUCLEOTIDE SEQUENCE [LARGE SCALE GENOMIC DNA]</scope>
    <source>
        <strain evidence="2">PR1</strain>
    </source>
</reference>